<name>A0A0G0JBT0_9BACT</name>
<reference evidence="2 3" key="1">
    <citation type="journal article" date="2015" name="Nature">
        <title>rRNA introns, odd ribosomes, and small enigmatic genomes across a large radiation of phyla.</title>
        <authorList>
            <person name="Brown C.T."/>
            <person name="Hug L.A."/>
            <person name="Thomas B.C."/>
            <person name="Sharon I."/>
            <person name="Castelle C.J."/>
            <person name="Singh A."/>
            <person name="Wilkins M.J."/>
            <person name="Williams K.H."/>
            <person name="Banfield J.F."/>
        </authorList>
    </citation>
    <scope>NUCLEOTIDE SEQUENCE [LARGE SCALE GENOMIC DNA]</scope>
</reference>
<dbReference type="Proteomes" id="UP000034852">
    <property type="component" value="Unassembled WGS sequence"/>
</dbReference>
<keyword evidence="1" id="KW-0472">Membrane</keyword>
<dbReference type="EMBL" id="LBTH01000066">
    <property type="protein sequence ID" value="KKQ34244.1"/>
    <property type="molecule type" value="Genomic_DNA"/>
</dbReference>
<evidence type="ECO:0000313" key="2">
    <source>
        <dbReference type="EMBL" id="KKQ34244.1"/>
    </source>
</evidence>
<accession>A0A0G0JBT0</accession>
<feature type="transmembrane region" description="Helical" evidence="1">
    <location>
        <begin position="12"/>
        <end position="32"/>
    </location>
</feature>
<keyword evidence="1" id="KW-0812">Transmembrane</keyword>
<organism evidence="2 3">
    <name type="scientific">candidate division WS6 bacterium GW2011_GWA2_37_6</name>
    <dbReference type="NCBI Taxonomy" id="1619087"/>
    <lineage>
        <taxon>Bacteria</taxon>
        <taxon>Candidatus Dojkabacteria</taxon>
    </lineage>
</organism>
<gene>
    <name evidence="2" type="ORF">US52_C0066G0004</name>
</gene>
<comment type="caution">
    <text evidence="2">The sequence shown here is derived from an EMBL/GenBank/DDBJ whole genome shotgun (WGS) entry which is preliminary data.</text>
</comment>
<proteinExistence type="predicted"/>
<protein>
    <submittedName>
        <fullName evidence="2">Uncharacterized protein</fullName>
    </submittedName>
</protein>
<evidence type="ECO:0000256" key="1">
    <source>
        <dbReference type="SAM" id="Phobius"/>
    </source>
</evidence>
<evidence type="ECO:0000313" key="3">
    <source>
        <dbReference type="Proteomes" id="UP000034852"/>
    </source>
</evidence>
<keyword evidence="1" id="KW-1133">Transmembrane helix</keyword>
<dbReference type="AlphaFoldDB" id="A0A0G0JBT0"/>
<sequence>MQKLQNPQEIDFFSLFAYYVNGYPVVLVFNYLRFSAHDGK</sequence>